<organism evidence="2 3">
    <name type="scientific">Potamilus streckersoni</name>
    <dbReference type="NCBI Taxonomy" id="2493646"/>
    <lineage>
        <taxon>Eukaryota</taxon>
        <taxon>Metazoa</taxon>
        <taxon>Spiralia</taxon>
        <taxon>Lophotrochozoa</taxon>
        <taxon>Mollusca</taxon>
        <taxon>Bivalvia</taxon>
        <taxon>Autobranchia</taxon>
        <taxon>Heteroconchia</taxon>
        <taxon>Palaeoheterodonta</taxon>
        <taxon>Unionida</taxon>
        <taxon>Unionoidea</taxon>
        <taxon>Unionidae</taxon>
        <taxon>Ambleminae</taxon>
        <taxon>Lampsilini</taxon>
        <taxon>Potamilus</taxon>
    </lineage>
</organism>
<keyword evidence="3" id="KW-1185">Reference proteome</keyword>
<proteinExistence type="predicted"/>
<sequence length="139" mass="15950">MSINGRQAVAAVLSRNAPLESLSSETKSASMSKAEREIKTLKIENSKLRQELEDVRSLYQQLVRENSHERFEERRVTLLKSQIIQLERQILLMSEALSSRSETLMEVENALISLLDKCRSVTLLLFGLWTIILSQFGHY</sequence>
<reference evidence="2" key="3">
    <citation type="submission" date="2023-05" db="EMBL/GenBank/DDBJ databases">
        <authorList>
            <person name="Smith C.H."/>
        </authorList>
    </citation>
    <scope>NUCLEOTIDE SEQUENCE</scope>
    <source>
        <strain evidence="2">CHS0354</strain>
        <tissue evidence="2">Mantle</tissue>
    </source>
</reference>
<evidence type="ECO:0000313" key="2">
    <source>
        <dbReference type="EMBL" id="KAK3610867.1"/>
    </source>
</evidence>
<dbReference type="AlphaFoldDB" id="A0AAE0TI63"/>
<reference evidence="2" key="2">
    <citation type="journal article" date="2021" name="Genome Biol. Evol.">
        <title>Developing a high-quality reference genome for a parasitic bivalve with doubly uniparental inheritance (Bivalvia: Unionida).</title>
        <authorList>
            <person name="Smith C.H."/>
        </authorList>
    </citation>
    <scope>NUCLEOTIDE SEQUENCE</scope>
    <source>
        <strain evidence="2">CHS0354</strain>
        <tissue evidence="2">Mantle</tissue>
    </source>
</reference>
<keyword evidence="1" id="KW-0175">Coiled coil</keyword>
<protein>
    <submittedName>
        <fullName evidence="2">Uncharacterized protein</fullName>
    </submittedName>
</protein>
<evidence type="ECO:0000313" key="3">
    <source>
        <dbReference type="Proteomes" id="UP001195483"/>
    </source>
</evidence>
<gene>
    <name evidence="2" type="ORF">CHS0354_000025</name>
</gene>
<reference evidence="2" key="1">
    <citation type="journal article" date="2021" name="Genome Biol. Evol.">
        <title>A High-Quality Reference Genome for a Parasitic Bivalve with Doubly Uniparental Inheritance (Bivalvia: Unionida).</title>
        <authorList>
            <person name="Smith C.H."/>
        </authorList>
    </citation>
    <scope>NUCLEOTIDE SEQUENCE</scope>
    <source>
        <strain evidence="2">CHS0354</strain>
    </source>
</reference>
<evidence type="ECO:0000256" key="1">
    <source>
        <dbReference type="SAM" id="Coils"/>
    </source>
</evidence>
<name>A0AAE0TI63_9BIVA</name>
<dbReference type="EMBL" id="JAEAOA010000026">
    <property type="protein sequence ID" value="KAK3610867.1"/>
    <property type="molecule type" value="Genomic_DNA"/>
</dbReference>
<accession>A0AAE0TI63</accession>
<dbReference type="Proteomes" id="UP001195483">
    <property type="component" value="Unassembled WGS sequence"/>
</dbReference>
<feature type="coiled-coil region" evidence="1">
    <location>
        <begin position="31"/>
        <end position="65"/>
    </location>
</feature>
<comment type="caution">
    <text evidence="2">The sequence shown here is derived from an EMBL/GenBank/DDBJ whole genome shotgun (WGS) entry which is preliminary data.</text>
</comment>